<feature type="region of interest" description="Disordered" evidence="1">
    <location>
        <begin position="325"/>
        <end position="363"/>
    </location>
</feature>
<dbReference type="EMBL" id="CAMPGE010013774">
    <property type="protein sequence ID" value="CAI2372488.1"/>
    <property type="molecule type" value="Genomic_DNA"/>
</dbReference>
<comment type="caution">
    <text evidence="4">The sequence shown here is derived from an EMBL/GenBank/DDBJ whole genome shotgun (WGS) entry which is preliminary data.</text>
</comment>
<dbReference type="AlphaFoldDB" id="A0AAD1UMY4"/>
<feature type="chain" id="PRO_5042273438" description="Transmembrane protein" evidence="3">
    <location>
        <begin position="17"/>
        <end position="363"/>
    </location>
</feature>
<evidence type="ECO:0000256" key="1">
    <source>
        <dbReference type="SAM" id="MobiDB-lite"/>
    </source>
</evidence>
<feature type="compositionally biased region" description="Low complexity" evidence="1">
    <location>
        <begin position="328"/>
        <end position="342"/>
    </location>
</feature>
<sequence length="363" mass="41121">MKFILLLSLLLAISFAQEYTIDTSSQCYNCASNNMKVCKDPSDESTLYCCDTFDFSYNCGGVYDDQCTDQISDQYSNFGNGRDFLLCDTRNECYDSYYYAYSDSWGYLNKYFIESQKACVMKVWNHGYKSSRLRIEDIDVKNADVYMYSYNPNENKPYKYEGVLDSWGNQDQYVHTPEDQALHLVVVPQDEDNSVTFYFKAIRNKRISAGGIVAIVFGSIFLATFCLSCCCCIIRRRKRNLRRNQPTRAPGINPQANPNLTPASQYIAVQSEPNPRSNIPSYQQYPNNAYPQTNYPAQAQHSVIPPYPVVQTNNAQTQPLINTQYQTNSSSGNLSSGHGAHAQSEATGYIPASPTYPALTRKD</sequence>
<keyword evidence="2" id="KW-1133">Transmembrane helix</keyword>
<evidence type="ECO:0000256" key="3">
    <source>
        <dbReference type="SAM" id="SignalP"/>
    </source>
</evidence>
<organism evidence="4 5">
    <name type="scientific">Euplotes crassus</name>
    <dbReference type="NCBI Taxonomy" id="5936"/>
    <lineage>
        <taxon>Eukaryota</taxon>
        <taxon>Sar</taxon>
        <taxon>Alveolata</taxon>
        <taxon>Ciliophora</taxon>
        <taxon>Intramacronucleata</taxon>
        <taxon>Spirotrichea</taxon>
        <taxon>Hypotrichia</taxon>
        <taxon>Euplotida</taxon>
        <taxon>Euplotidae</taxon>
        <taxon>Moneuplotes</taxon>
    </lineage>
</organism>
<keyword evidence="5" id="KW-1185">Reference proteome</keyword>
<protein>
    <recommendedName>
        <fullName evidence="6">Transmembrane protein</fullName>
    </recommendedName>
</protein>
<feature type="signal peptide" evidence="3">
    <location>
        <begin position="1"/>
        <end position="16"/>
    </location>
</feature>
<accession>A0AAD1UMY4</accession>
<name>A0AAD1UMY4_EUPCR</name>
<reference evidence="4" key="1">
    <citation type="submission" date="2023-07" db="EMBL/GenBank/DDBJ databases">
        <authorList>
            <consortium name="AG Swart"/>
            <person name="Singh M."/>
            <person name="Singh A."/>
            <person name="Seah K."/>
            <person name="Emmerich C."/>
        </authorList>
    </citation>
    <scope>NUCLEOTIDE SEQUENCE</scope>
    <source>
        <strain evidence="4">DP1</strain>
    </source>
</reference>
<keyword evidence="2" id="KW-0812">Transmembrane</keyword>
<evidence type="ECO:0000256" key="2">
    <source>
        <dbReference type="SAM" id="Phobius"/>
    </source>
</evidence>
<gene>
    <name evidence="4" type="ORF">ECRASSUSDP1_LOCUS13819</name>
</gene>
<evidence type="ECO:0000313" key="5">
    <source>
        <dbReference type="Proteomes" id="UP001295684"/>
    </source>
</evidence>
<feature type="region of interest" description="Disordered" evidence="1">
    <location>
        <begin position="272"/>
        <end position="294"/>
    </location>
</feature>
<evidence type="ECO:0008006" key="6">
    <source>
        <dbReference type="Google" id="ProtNLM"/>
    </source>
</evidence>
<evidence type="ECO:0000313" key="4">
    <source>
        <dbReference type="EMBL" id="CAI2372488.1"/>
    </source>
</evidence>
<feature type="transmembrane region" description="Helical" evidence="2">
    <location>
        <begin position="209"/>
        <end position="234"/>
    </location>
</feature>
<keyword evidence="2" id="KW-0472">Membrane</keyword>
<proteinExistence type="predicted"/>
<keyword evidence="3" id="KW-0732">Signal</keyword>
<dbReference type="Proteomes" id="UP001295684">
    <property type="component" value="Unassembled WGS sequence"/>
</dbReference>